<proteinExistence type="predicted"/>
<evidence type="ECO:0000256" key="1">
    <source>
        <dbReference type="SAM" id="MobiDB-lite"/>
    </source>
</evidence>
<comment type="caution">
    <text evidence="2">The sequence shown here is derived from an EMBL/GenBank/DDBJ whole genome shotgun (WGS) entry which is preliminary data.</text>
</comment>
<accession>A0A9P6D8N2</accession>
<dbReference type="AlphaFoldDB" id="A0A9P6D8N2"/>
<reference evidence="2" key="1">
    <citation type="submission" date="2020-11" db="EMBL/GenBank/DDBJ databases">
        <authorList>
            <consortium name="DOE Joint Genome Institute"/>
            <person name="Ahrendt S."/>
            <person name="Riley R."/>
            <person name="Andreopoulos W."/>
            <person name="Labutti K."/>
            <person name="Pangilinan J."/>
            <person name="Ruiz-Duenas F.J."/>
            <person name="Barrasa J.M."/>
            <person name="Sanchez-Garcia M."/>
            <person name="Camarero S."/>
            <person name="Miyauchi S."/>
            <person name="Serrano A."/>
            <person name="Linde D."/>
            <person name="Babiker R."/>
            <person name="Drula E."/>
            <person name="Ayuso-Fernandez I."/>
            <person name="Pacheco R."/>
            <person name="Padilla G."/>
            <person name="Ferreira P."/>
            <person name="Barriuso J."/>
            <person name="Kellner H."/>
            <person name="Castanera R."/>
            <person name="Alfaro M."/>
            <person name="Ramirez L."/>
            <person name="Pisabarro A.G."/>
            <person name="Kuo A."/>
            <person name="Tritt A."/>
            <person name="Lipzen A."/>
            <person name="He G."/>
            <person name="Yan M."/>
            <person name="Ng V."/>
            <person name="Cullen D."/>
            <person name="Martin F."/>
            <person name="Rosso M.-N."/>
            <person name="Henrissat B."/>
            <person name="Hibbett D."/>
            <person name="Martinez A.T."/>
            <person name="Grigoriev I.V."/>
        </authorList>
    </citation>
    <scope>NUCLEOTIDE SEQUENCE</scope>
    <source>
        <strain evidence="2">ATCC 90797</strain>
    </source>
</reference>
<organism evidence="2 3">
    <name type="scientific">Pleurotus eryngii</name>
    <name type="common">Boletus of the steppes</name>
    <dbReference type="NCBI Taxonomy" id="5323"/>
    <lineage>
        <taxon>Eukaryota</taxon>
        <taxon>Fungi</taxon>
        <taxon>Dikarya</taxon>
        <taxon>Basidiomycota</taxon>
        <taxon>Agaricomycotina</taxon>
        <taxon>Agaricomycetes</taxon>
        <taxon>Agaricomycetidae</taxon>
        <taxon>Agaricales</taxon>
        <taxon>Pleurotineae</taxon>
        <taxon>Pleurotaceae</taxon>
        <taxon>Pleurotus</taxon>
    </lineage>
</organism>
<feature type="region of interest" description="Disordered" evidence="1">
    <location>
        <begin position="149"/>
        <end position="183"/>
    </location>
</feature>
<keyword evidence="3" id="KW-1185">Reference proteome</keyword>
<feature type="region of interest" description="Disordered" evidence="1">
    <location>
        <begin position="205"/>
        <end position="225"/>
    </location>
</feature>
<evidence type="ECO:0000313" key="2">
    <source>
        <dbReference type="EMBL" id="KAF9497151.1"/>
    </source>
</evidence>
<dbReference type="OrthoDB" id="3008632at2759"/>
<feature type="region of interest" description="Disordered" evidence="1">
    <location>
        <begin position="1"/>
        <end position="29"/>
    </location>
</feature>
<protein>
    <submittedName>
        <fullName evidence="2">Uncharacterized protein</fullName>
    </submittedName>
</protein>
<dbReference type="EMBL" id="MU154546">
    <property type="protein sequence ID" value="KAF9497151.1"/>
    <property type="molecule type" value="Genomic_DNA"/>
</dbReference>
<name>A0A9P6D8N2_PLEER</name>
<evidence type="ECO:0000313" key="3">
    <source>
        <dbReference type="Proteomes" id="UP000807025"/>
    </source>
</evidence>
<dbReference type="Proteomes" id="UP000807025">
    <property type="component" value="Unassembled WGS sequence"/>
</dbReference>
<feature type="region of interest" description="Disordered" evidence="1">
    <location>
        <begin position="87"/>
        <end position="123"/>
    </location>
</feature>
<feature type="compositionally biased region" description="Low complexity" evidence="1">
    <location>
        <begin position="100"/>
        <end position="115"/>
    </location>
</feature>
<gene>
    <name evidence="2" type="ORF">BDN71DRAFT_1429729</name>
</gene>
<sequence length="337" mass="36287">MATTEMNPPQTPPPRKRKISMRLPSSKSFKRLAKNVKEEMRELVGLGHHVTPAQGAAVSIVPLFGALSFSPSSSPPRTRRNAFDIDHDADADSRPPSPLALPASSRSRTSSATLSVDSLHPHKSVIEGAAHKLEGSECSAPEIHIIHSEQDDHSFVSEGTTALTTPDGGAEGLDSTKGEGLDSVPPRVCDLEPPDPFLAAEPYSTPDTDNMTNSVSESSQTLPITQSPQIIINSPTSDSHSLPFQPLLFPDVHHDVIQQLPPLPEDDNKDERARQEDALKIILPGLILPTMFLPIPNTSPLTIYCATSALDLTRCQSMVTGMEGITDEAGRWSNGRP</sequence>